<evidence type="ECO:0000313" key="2">
    <source>
        <dbReference type="Proteomes" id="UP000515202"/>
    </source>
</evidence>
<dbReference type="GeneID" id="105301687"/>
<sequence length="242" mass="26436">MSGEAFSGPARREEEPKKSSILGTGPHRCKHESPEASDSFCYSTLLLTIIYGTAGSGWAGATRDVDMCSDGTRQSAPSQAKDRDRNRTSDTKIFPGSGNKGTIRPCGQVPEDENTPKSGGLAGWLSLYLPRSFPEFSHLLFQRRSTEAAARCWFRREVTEEGTLRGEAAWSSFPEDSNSPLKTLVIDSVSENADSVLVPLRCQIDSGQGFAVFPCKKSQKCGLRHVNLKVPAVSKHNHRFLG</sequence>
<protein>
    <submittedName>
        <fullName evidence="3">Uncharacterized protein LOC105301687</fullName>
    </submittedName>
</protein>
<name>A0A6P6BLC6_PTEVA</name>
<feature type="compositionally biased region" description="Basic and acidic residues" evidence="1">
    <location>
        <begin position="80"/>
        <end position="90"/>
    </location>
</feature>
<accession>A0A6P6BLC6</accession>
<dbReference type="KEGG" id="pvp:105301687"/>
<dbReference type="AlphaFoldDB" id="A0A6P6BLC6"/>
<dbReference type="RefSeq" id="XP_023375872.1">
    <property type="nucleotide sequence ID" value="XM_023520104.1"/>
</dbReference>
<gene>
    <name evidence="3" type="primary">LOC105301687</name>
</gene>
<feature type="region of interest" description="Disordered" evidence="1">
    <location>
        <begin position="68"/>
        <end position="117"/>
    </location>
</feature>
<dbReference type="Proteomes" id="UP000515202">
    <property type="component" value="Unplaced"/>
</dbReference>
<feature type="region of interest" description="Disordered" evidence="1">
    <location>
        <begin position="1"/>
        <end position="35"/>
    </location>
</feature>
<keyword evidence="2" id="KW-1185">Reference proteome</keyword>
<evidence type="ECO:0000256" key="1">
    <source>
        <dbReference type="SAM" id="MobiDB-lite"/>
    </source>
</evidence>
<proteinExistence type="predicted"/>
<reference evidence="3" key="1">
    <citation type="submission" date="2025-08" db="UniProtKB">
        <authorList>
            <consortium name="RefSeq"/>
        </authorList>
    </citation>
    <scope>IDENTIFICATION</scope>
    <source>
        <tissue evidence="3">Kidney</tissue>
    </source>
</reference>
<organism evidence="2 3">
    <name type="scientific">Pteropus vampyrus</name>
    <name type="common">Large flying fox</name>
    <dbReference type="NCBI Taxonomy" id="132908"/>
    <lineage>
        <taxon>Eukaryota</taxon>
        <taxon>Metazoa</taxon>
        <taxon>Chordata</taxon>
        <taxon>Craniata</taxon>
        <taxon>Vertebrata</taxon>
        <taxon>Euteleostomi</taxon>
        <taxon>Mammalia</taxon>
        <taxon>Eutheria</taxon>
        <taxon>Laurasiatheria</taxon>
        <taxon>Chiroptera</taxon>
        <taxon>Yinpterochiroptera</taxon>
        <taxon>Pteropodoidea</taxon>
        <taxon>Pteropodidae</taxon>
        <taxon>Pteropodinae</taxon>
        <taxon>Pteropus</taxon>
    </lineage>
</organism>
<evidence type="ECO:0000313" key="3">
    <source>
        <dbReference type="RefSeq" id="XP_023375872.1"/>
    </source>
</evidence>